<feature type="domain" description="DNA-directed DNA polymerase family A palm" evidence="7">
    <location>
        <begin position="291"/>
        <end position="437"/>
    </location>
</feature>
<evidence type="ECO:0000256" key="1">
    <source>
        <dbReference type="ARBA" id="ARBA00012417"/>
    </source>
</evidence>
<dbReference type="Proteomes" id="UP001159427">
    <property type="component" value="Unassembled WGS sequence"/>
</dbReference>
<dbReference type="PANTHER" id="PTHR10133">
    <property type="entry name" value="DNA POLYMERASE I"/>
    <property type="match status" value="1"/>
</dbReference>
<protein>
    <recommendedName>
        <fullName evidence="1">DNA-directed DNA polymerase</fullName>
        <ecNumber evidence="1">2.7.7.7</ecNumber>
    </recommendedName>
</protein>
<feature type="non-terminal residue" evidence="8">
    <location>
        <position position="1"/>
    </location>
</feature>
<dbReference type="Gene3D" id="1.10.150.20">
    <property type="entry name" value="5' to 3' exonuclease, C-terminal subdomain"/>
    <property type="match status" value="1"/>
</dbReference>
<sequence>GISLNGPAEDPKVANWLLDPGAKERNLHQLVAQHLPEEAPLLEGNGGGLGTGGLALAYQCQQSGRVRACVESVLVLSLMNKLRPLLEAEHLLSAFTKVEMPSVLCLARMELNGVGFSDAESERLKNILQAKLRTLEEEAYRLANHSFSLTSREDVAQHLSTNKDVLERLKPLHPLPGLIIEWRRVNSALTKVVFPLQKEKCRNTRLNMPRIHSLSQTHTATGRVTFAEPNLQNVPKDFQITLPTTIAESPPPGAWGENASSKRGRRGNRRSTINARPGSSSTGVAANYAVSMRNAFVSFKNGVLFAADYSQLELRLIAHLAKDERLQRILNGGGDVFRMIAGELYRVPAESIKQDQRQHAKQVCYGIIYGIGAKALGEQLGLAEEEAALFIAKFTSRYVGLKRYLKETVEQCKVQGFVRTVTGRKRFLPAINSPNPH</sequence>
<dbReference type="Pfam" id="PF00476">
    <property type="entry name" value="DNA_pol_A"/>
    <property type="match status" value="1"/>
</dbReference>
<organism evidence="8 9">
    <name type="scientific">Porites evermanni</name>
    <dbReference type="NCBI Taxonomy" id="104178"/>
    <lineage>
        <taxon>Eukaryota</taxon>
        <taxon>Metazoa</taxon>
        <taxon>Cnidaria</taxon>
        <taxon>Anthozoa</taxon>
        <taxon>Hexacorallia</taxon>
        <taxon>Scleractinia</taxon>
        <taxon>Fungiina</taxon>
        <taxon>Poritidae</taxon>
        <taxon>Porites</taxon>
    </lineage>
</organism>
<feature type="compositionally biased region" description="Polar residues" evidence="6">
    <location>
        <begin position="271"/>
        <end position="282"/>
    </location>
</feature>
<dbReference type="Gene3D" id="1.20.1060.10">
    <property type="entry name" value="Taq DNA Polymerase, Chain T, domain 4"/>
    <property type="match status" value="1"/>
</dbReference>
<dbReference type="PANTHER" id="PTHR10133:SF62">
    <property type="entry name" value="DNA POLYMERASE THETA"/>
    <property type="match status" value="1"/>
</dbReference>
<dbReference type="SMART" id="SM00482">
    <property type="entry name" value="POLAc"/>
    <property type="match status" value="1"/>
</dbReference>
<comment type="caution">
    <text evidence="8">The sequence shown here is derived from an EMBL/GenBank/DDBJ whole genome shotgun (WGS) entry which is preliminary data.</text>
</comment>
<evidence type="ECO:0000313" key="9">
    <source>
        <dbReference type="Proteomes" id="UP001159427"/>
    </source>
</evidence>
<dbReference type="Gene3D" id="3.30.420.10">
    <property type="entry name" value="Ribonuclease H-like superfamily/Ribonuclease H"/>
    <property type="match status" value="1"/>
</dbReference>
<evidence type="ECO:0000256" key="3">
    <source>
        <dbReference type="ARBA" id="ARBA00022695"/>
    </source>
</evidence>
<dbReference type="EC" id="2.7.7.7" evidence="1"/>
<keyword evidence="2" id="KW-0808">Transferase</keyword>
<dbReference type="EMBL" id="CALNXI010002885">
    <property type="protein sequence ID" value="CAH3191283.1"/>
    <property type="molecule type" value="Genomic_DNA"/>
</dbReference>
<name>A0ABN8SM28_9CNID</name>
<evidence type="ECO:0000259" key="7">
    <source>
        <dbReference type="SMART" id="SM00482"/>
    </source>
</evidence>
<comment type="catalytic activity">
    <reaction evidence="5">
        <text>DNA(n) + a 2'-deoxyribonucleoside 5'-triphosphate = DNA(n+1) + diphosphate</text>
        <dbReference type="Rhea" id="RHEA:22508"/>
        <dbReference type="Rhea" id="RHEA-COMP:17339"/>
        <dbReference type="Rhea" id="RHEA-COMP:17340"/>
        <dbReference type="ChEBI" id="CHEBI:33019"/>
        <dbReference type="ChEBI" id="CHEBI:61560"/>
        <dbReference type="ChEBI" id="CHEBI:173112"/>
        <dbReference type="EC" id="2.7.7.7"/>
    </reaction>
</comment>
<accession>A0ABN8SM28</accession>
<evidence type="ECO:0000256" key="2">
    <source>
        <dbReference type="ARBA" id="ARBA00022679"/>
    </source>
</evidence>
<dbReference type="InterPro" id="IPR001098">
    <property type="entry name" value="DNA-dir_DNA_pol_A_palm_dom"/>
</dbReference>
<feature type="non-terminal residue" evidence="8">
    <location>
        <position position="437"/>
    </location>
</feature>
<evidence type="ECO:0000256" key="4">
    <source>
        <dbReference type="ARBA" id="ARBA00022932"/>
    </source>
</evidence>
<evidence type="ECO:0000313" key="8">
    <source>
        <dbReference type="EMBL" id="CAH3191283.1"/>
    </source>
</evidence>
<dbReference type="InterPro" id="IPR036397">
    <property type="entry name" value="RNaseH_sf"/>
</dbReference>
<dbReference type="PROSITE" id="PS00447">
    <property type="entry name" value="DNA_POLYMERASE_A"/>
    <property type="match status" value="1"/>
</dbReference>
<evidence type="ECO:0000256" key="6">
    <source>
        <dbReference type="SAM" id="MobiDB-lite"/>
    </source>
</evidence>
<dbReference type="InterPro" id="IPR019760">
    <property type="entry name" value="DNA-dir_DNA_pol_A_CS"/>
</dbReference>
<proteinExistence type="predicted"/>
<evidence type="ECO:0000256" key="5">
    <source>
        <dbReference type="ARBA" id="ARBA00049244"/>
    </source>
</evidence>
<keyword evidence="4" id="KW-0239">DNA-directed DNA polymerase</keyword>
<dbReference type="InterPro" id="IPR002298">
    <property type="entry name" value="DNA_polymerase_A"/>
</dbReference>
<keyword evidence="9" id="KW-1185">Reference proteome</keyword>
<dbReference type="CDD" id="cd08638">
    <property type="entry name" value="DNA_pol_A_theta"/>
    <property type="match status" value="1"/>
</dbReference>
<dbReference type="InterPro" id="IPR043502">
    <property type="entry name" value="DNA/RNA_pol_sf"/>
</dbReference>
<reference evidence="8 9" key="1">
    <citation type="submission" date="2022-05" db="EMBL/GenBank/DDBJ databases">
        <authorList>
            <consortium name="Genoscope - CEA"/>
            <person name="William W."/>
        </authorList>
    </citation>
    <scope>NUCLEOTIDE SEQUENCE [LARGE SCALE GENOMIC DNA]</scope>
</reference>
<keyword evidence="3" id="KW-0548">Nucleotidyltransferase</keyword>
<feature type="region of interest" description="Disordered" evidence="6">
    <location>
        <begin position="245"/>
        <end position="282"/>
    </location>
</feature>
<dbReference type="Gene3D" id="3.30.70.370">
    <property type="match status" value="1"/>
</dbReference>
<dbReference type="SUPFAM" id="SSF56672">
    <property type="entry name" value="DNA/RNA polymerases"/>
    <property type="match status" value="1"/>
</dbReference>
<gene>
    <name evidence="8" type="ORF">PEVE_00021552</name>
</gene>